<evidence type="ECO:0000313" key="2">
    <source>
        <dbReference type="EMBL" id="STC79438.1"/>
    </source>
</evidence>
<keyword evidence="1" id="KW-0812">Transmembrane</keyword>
<accession>A0A376D1F5</accession>
<gene>
    <name evidence="2" type="ORF">NCTC10289_01846</name>
</gene>
<keyword evidence="1" id="KW-1133">Transmembrane helix</keyword>
<feature type="transmembrane region" description="Helical" evidence="1">
    <location>
        <begin position="55"/>
        <end position="81"/>
    </location>
</feature>
<feature type="transmembrane region" description="Helical" evidence="1">
    <location>
        <begin position="153"/>
        <end position="174"/>
    </location>
</feature>
<dbReference type="Proteomes" id="UP000254287">
    <property type="component" value="Unassembled WGS sequence"/>
</dbReference>
<evidence type="ECO:0000256" key="1">
    <source>
        <dbReference type="SAM" id="Phobius"/>
    </source>
</evidence>
<feature type="transmembrane region" description="Helical" evidence="1">
    <location>
        <begin position="102"/>
        <end position="133"/>
    </location>
</feature>
<feature type="transmembrane region" description="Helical" evidence="1">
    <location>
        <begin position="181"/>
        <end position="201"/>
    </location>
</feature>
<feature type="transmembrane region" description="Helical" evidence="1">
    <location>
        <begin position="30"/>
        <end position="49"/>
    </location>
</feature>
<dbReference type="EMBL" id="UFXP01000001">
    <property type="protein sequence ID" value="STC79438.1"/>
    <property type="molecule type" value="Genomic_DNA"/>
</dbReference>
<reference evidence="2 3" key="1">
    <citation type="submission" date="2018-06" db="EMBL/GenBank/DDBJ databases">
        <authorList>
            <consortium name="Pathogen Informatics"/>
            <person name="Doyle S."/>
        </authorList>
    </citation>
    <scope>NUCLEOTIDE SEQUENCE [LARGE SCALE GENOMIC DNA]</scope>
    <source>
        <strain evidence="2 3">NCTC10289</strain>
    </source>
</reference>
<proteinExistence type="predicted"/>
<keyword evidence="1" id="KW-0472">Membrane</keyword>
<dbReference type="AlphaFoldDB" id="A0A376D1F5"/>
<evidence type="ECO:0000313" key="3">
    <source>
        <dbReference type="Proteomes" id="UP000254287"/>
    </source>
</evidence>
<name>A0A376D1F5_9CORY</name>
<sequence length="357" mass="38022">MSSVTTRPVADSAAPPAAYWLRGVLRIQKLVLLGLITGLFLAVFAWTSVSDWGGSVYMLLDTAASATPFMVAWLAGVGVTVGQWRWRSGSAQWDYFSPRGKAVPIALGAVGGGLLPLVGMTVYLAVTVPLALYGSLHDGLDSATIMADVRDSIPLIFALTARFCAVSCVAASVGGCVRYKFLAALAAVVVFVATIIAAFNFELMGEHERLDSASIADLECTATAPTVCGLPTNQAYFAAAQESLTHYMEGSPYGDVLPDKILVTDSSFRDVPEQLRSDFPIALQLMRQRAITAPHRLAAEETVSQNISLSLAHACAAPLSDESTRVQEILNGTPRNPGEKEANSTELEDLLSCINHR</sequence>
<protein>
    <submittedName>
        <fullName evidence="2">ABC transporter permease</fullName>
    </submittedName>
</protein>
<organism evidence="2 3">
    <name type="scientific">Corynebacterium minutissimum</name>
    <dbReference type="NCBI Taxonomy" id="38301"/>
    <lineage>
        <taxon>Bacteria</taxon>
        <taxon>Bacillati</taxon>
        <taxon>Actinomycetota</taxon>
        <taxon>Actinomycetes</taxon>
        <taxon>Mycobacteriales</taxon>
        <taxon>Corynebacteriaceae</taxon>
        <taxon>Corynebacterium</taxon>
    </lineage>
</organism>